<feature type="transmembrane region" description="Helical" evidence="1">
    <location>
        <begin position="192"/>
        <end position="211"/>
    </location>
</feature>
<feature type="transmembrane region" description="Helical" evidence="1">
    <location>
        <begin position="43"/>
        <end position="66"/>
    </location>
</feature>
<feature type="transmembrane region" description="Helical" evidence="1">
    <location>
        <begin position="12"/>
        <end position="37"/>
    </location>
</feature>
<dbReference type="Proteomes" id="UP000824082">
    <property type="component" value="Unassembled WGS sequence"/>
</dbReference>
<keyword evidence="1" id="KW-0472">Membrane</keyword>
<feature type="transmembrane region" description="Helical" evidence="1">
    <location>
        <begin position="223"/>
        <end position="244"/>
    </location>
</feature>
<keyword evidence="1" id="KW-1133">Transmembrane helix</keyword>
<evidence type="ECO:0000313" key="3">
    <source>
        <dbReference type="Proteomes" id="UP000824082"/>
    </source>
</evidence>
<feature type="transmembrane region" description="Helical" evidence="1">
    <location>
        <begin position="86"/>
        <end position="107"/>
    </location>
</feature>
<protein>
    <submittedName>
        <fullName evidence="2">Uncharacterized protein</fullName>
    </submittedName>
</protein>
<accession>A0A9D1IS20</accession>
<feature type="transmembrane region" description="Helical" evidence="1">
    <location>
        <begin position="161"/>
        <end position="180"/>
    </location>
</feature>
<keyword evidence="1" id="KW-0812">Transmembrane</keyword>
<reference evidence="2" key="2">
    <citation type="journal article" date="2021" name="PeerJ">
        <title>Extensive microbial diversity within the chicken gut microbiome revealed by metagenomics and culture.</title>
        <authorList>
            <person name="Gilroy R."/>
            <person name="Ravi A."/>
            <person name="Getino M."/>
            <person name="Pursley I."/>
            <person name="Horton D.L."/>
            <person name="Alikhan N.F."/>
            <person name="Baker D."/>
            <person name="Gharbi K."/>
            <person name="Hall N."/>
            <person name="Watson M."/>
            <person name="Adriaenssens E.M."/>
            <person name="Foster-Nyarko E."/>
            <person name="Jarju S."/>
            <person name="Secka A."/>
            <person name="Antonio M."/>
            <person name="Oren A."/>
            <person name="Chaudhuri R.R."/>
            <person name="La Ragione R."/>
            <person name="Hildebrand F."/>
            <person name="Pallen M.J."/>
        </authorList>
    </citation>
    <scope>NUCLEOTIDE SEQUENCE</scope>
    <source>
        <strain evidence="2">4509</strain>
    </source>
</reference>
<comment type="caution">
    <text evidence="2">The sequence shown here is derived from an EMBL/GenBank/DDBJ whole genome shotgun (WGS) entry which is preliminary data.</text>
</comment>
<dbReference type="AlphaFoldDB" id="A0A9D1IS20"/>
<evidence type="ECO:0000313" key="2">
    <source>
        <dbReference type="EMBL" id="HIU41092.1"/>
    </source>
</evidence>
<feature type="transmembrane region" description="Helical" evidence="1">
    <location>
        <begin position="119"/>
        <end position="140"/>
    </location>
</feature>
<organism evidence="2 3">
    <name type="scientific">Candidatus Egerieicola faecale</name>
    <dbReference type="NCBI Taxonomy" id="2840774"/>
    <lineage>
        <taxon>Bacteria</taxon>
        <taxon>Bacillati</taxon>
        <taxon>Bacillota</taxon>
        <taxon>Clostridia</taxon>
        <taxon>Eubacteriales</taxon>
        <taxon>Oscillospiraceae</taxon>
        <taxon>Oscillospiraceae incertae sedis</taxon>
        <taxon>Candidatus Egerieicola</taxon>
    </lineage>
</organism>
<dbReference type="EMBL" id="DVMX01000017">
    <property type="protein sequence ID" value="HIU41092.1"/>
    <property type="molecule type" value="Genomic_DNA"/>
</dbReference>
<sequence>MKKLKRILHRLLFPGTWVVLLSVPVAAGLLAYTFLVAEEDSPIVYPAYVVSAYSLTVVCVNFIPLLKKWGWWVEQLPFMNRYRRDLPFKLKISLYLSLAINLLYAGVNAFSGIYYGSPWFGSLAAYYILLSLMRATLAWYSRKNGFEGNKAAQWKRYRRCGALLMVMNIALAGVVVLVVYQNESFQYAGSLIYIMAMYAFYTTVMAIVNLVRYRQFQSPVMSAARTVNLVAAMVSMLSLETAMLSQFGGGEDFRRMMTGATGWSVCAAVVGMGAFMMIHSSRQLKKMKSSHSETD</sequence>
<reference evidence="2" key="1">
    <citation type="submission" date="2020-10" db="EMBL/GenBank/DDBJ databases">
        <authorList>
            <person name="Gilroy R."/>
        </authorList>
    </citation>
    <scope>NUCLEOTIDE SEQUENCE</scope>
    <source>
        <strain evidence="2">4509</strain>
    </source>
</reference>
<proteinExistence type="predicted"/>
<name>A0A9D1IS20_9FIRM</name>
<evidence type="ECO:0000256" key="1">
    <source>
        <dbReference type="SAM" id="Phobius"/>
    </source>
</evidence>
<gene>
    <name evidence="2" type="ORF">IAD19_00905</name>
</gene>
<feature type="transmembrane region" description="Helical" evidence="1">
    <location>
        <begin position="256"/>
        <end position="278"/>
    </location>
</feature>